<dbReference type="EMBL" id="JASBNA010000053">
    <property type="protein sequence ID" value="KAK7679979.1"/>
    <property type="molecule type" value="Genomic_DNA"/>
</dbReference>
<sequence>MHDIQFGDPTPLMEIPQDRHRYQWKLARAHMNPMTFDLDDAKRARTRMISAKN</sequence>
<name>A0AAW0FK90_9APHY</name>
<organism evidence="1 2">
    <name type="scientific">Cerrena zonata</name>
    <dbReference type="NCBI Taxonomy" id="2478898"/>
    <lineage>
        <taxon>Eukaryota</taxon>
        <taxon>Fungi</taxon>
        <taxon>Dikarya</taxon>
        <taxon>Basidiomycota</taxon>
        <taxon>Agaricomycotina</taxon>
        <taxon>Agaricomycetes</taxon>
        <taxon>Polyporales</taxon>
        <taxon>Cerrenaceae</taxon>
        <taxon>Cerrena</taxon>
    </lineage>
</organism>
<keyword evidence="2" id="KW-1185">Reference proteome</keyword>
<gene>
    <name evidence="1" type="ORF">QCA50_016925</name>
</gene>
<protein>
    <submittedName>
        <fullName evidence="1">Uncharacterized protein</fullName>
    </submittedName>
</protein>
<dbReference type="Proteomes" id="UP001385951">
    <property type="component" value="Unassembled WGS sequence"/>
</dbReference>
<evidence type="ECO:0000313" key="2">
    <source>
        <dbReference type="Proteomes" id="UP001385951"/>
    </source>
</evidence>
<reference evidence="1 2" key="1">
    <citation type="submission" date="2022-09" db="EMBL/GenBank/DDBJ databases">
        <authorList>
            <person name="Palmer J.M."/>
        </authorList>
    </citation>
    <scope>NUCLEOTIDE SEQUENCE [LARGE SCALE GENOMIC DNA]</scope>
    <source>
        <strain evidence="1 2">DSM 7382</strain>
    </source>
</reference>
<dbReference type="AlphaFoldDB" id="A0AAW0FK90"/>
<comment type="caution">
    <text evidence="1">The sequence shown here is derived from an EMBL/GenBank/DDBJ whole genome shotgun (WGS) entry which is preliminary data.</text>
</comment>
<evidence type="ECO:0000313" key="1">
    <source>
        <dbReference type="EMBL" id="KAK7679979.1"/>
    </source>
</evidence>
<accession>A0AAW0FK90</accession>
<proteinExistence type="predicted"/>